<name>A0A8B8BWP1_CRAVI</name>
<dbReference type="GO" id="GO:0061630">
    <property type="term" value="F:ubiquitin protein ligase activity"/>
    <property type="evidence" value="ECO:0007669"/>
    <property type="project" value="TreeGrafter"/>
</dbReference>
<feature type="domain" description="B box-type" evidence="2">
    <location>
        <begin position="171"/>
        <end position="208"/>
    </location>
</feature>
<keyword evidence="1" id="KW-0479">Metal-binding</keyword>
<proteinExistence type="predicted"/>
<dbReference type="InterPro" id="IPR050952">
    <property type="entry name" value="TRIM-NHL_E3_ligases"/>
</dbReference>
<evidence type="ECO:0000313" key="4">
    <source>
        <dbReference type="RefSeq" id="XP_022307788.1"/>
    </source>
</evidence>
<dbReference type="InterPro" id="IPR000315">
    <property type="entry name" value="Znf_B-box"/>
</dbReference>
<dbReference type="KEGG" id="cvn:111113790"/>
<dbReference type="InterPro" id="IPR011042">
    <property type="entry name" value="6-blade_b-propeller_TolB-like"/>
</dbReference>
<dbReference type="RefSeq" id="XP_022307788.1">
    <property type="nucleotide sequence ID" value="XM_022452080.1"/>
</dbReference>
<dbReference type="PANTHER" id="PTHR24104">
    <property type="entry name" value="E3 UBIQUITIN-PROTEIN LIGASE NHLRC1-RELATED"/>
    <property type="match status" value="1"/>
</dbReference>
<dbReference type="CDD" id="cd19756">
    <property type="entry name" value="Bbox2"/>
    <property type="match status" value="1"/>
</dbReference>
<keyword evidence="3" id="KW-1185">Reference proteome</keyword>
<dbReference type="PANTHER" id="PTHR24104:SF57">
    <property type="entry name" value="BEE-MILK PROTEIN"/>
    <property type="match status" value="1"/>
</dbReference>
<sequence>MYKGTGPQTKNKIIRYQGQNIKQEFNKDGKGNPIFKDGQYSLFMSENNNGDICVSDGNADTMVVVDKKGRVRFLYDGSPARREKPFNPRDIVTDVLSQIIVLDYNNNCLHILDQNGQFLRCVEDCALDKPYGLSVDSKGSCVKKHRDEFKSLPHDIVPFLDRKIQVVFPECQEHSGQRCEVNCKDCNTPVCLKCIVSCTHKGHDVEELTETHNNKIRKIKSDTEEIQAKLIPKFQNEDVEIGNKISKTKSKLDDLGNESEKIRKFWHQEVDNIFEEIDSLSQSLTEKNRIALQEYHNKIRDLISEMNKIVKQNEQLFKSNKISDVNGYQSKLNEYQDFPEHVDLELSSLRSNIDQGKELIIEIGGYRAMLKQMSQTSLSTDVSPLTTGIGKLMDKVRVIATIPTNYKPLYGVACVWGTEAWIFGQNKTITRIDMQGTVRDTVTTTCLDWPDGISVTREREMIYSDANSRTVNIVRHGKSETLITTPQAWTPWRVFCTRSGDILVNVYEESGFQLKNKIIRYQGQNIKEEINKDGQGNPIFKDGVKTLLMSENNNGDVCVSDGNADTVVVVNNTGKIRFRYNGTPARRHKSFAPRYIVTDALSQIIVADINNNCLHILNQDGHFLRCVDDCGLEEPRGLSVDSEGRLWVGLSNTGKIKLIQYLKQS</sequence>
<dbReference type="Gene3D" id="2.120.10.30">
    <property type="entry name" value="TolB, C-terminal domain"/>
    <property type="match status" value="2"/>
</dbReference>
<organism evidence="3 4">
    <name type="scientific">Crassostrea virginica</name>
    <name type="common">Eastern oyster</name>
    <dbReference type="NCBI Taxonomy" id="6565"/>
    <lineage>
        <taxon>Eukaryota</taxon>
        <taxon>Metazoa</taxon>
        <taxon>Spiralia</taxon>
        <taxon>Lophotrochozoa</taxon>
        <taxon>Mollusca</taxon>
        <taxon>Bivalvia</taxon>
        <taxon>Autobranchia</taxon>
        <taxon>Pteriomorphia</taxon>
        <taxon>Ostreida</taxon>
        <taxon>Ostreoidea</taxon>
        <taxon>Ostreidae</taxon>
        <taxon>Crassostrea</taxon>
    </lineage>
</organism>
<dbReference type="GO" id="GO:0008270">
    <property type="term" value="F:zinc ion binding"/>
    <property type="evidence" value="ECO:0007669"/>
    <property type="project" value="UniProtKB-KW"/>
</dbReference>
<dbReference type="SUPFAM" id="SSF57845">
    <property type="entry name" value="B-box zinc-binding domain"/>
    <property type="match status" value="1"/>
</dbReference>
<dbReference type="Proteomes" id="UP000694844">
    <property type="component" value="Chromosome 9"/>
</dbReference>
<keyword evidence="1" id="KW-0862">Zinc</keyword>
<dbReference type="GO" id="GO:0000209">
    <property type="term" value="P:protein polyubiquitination"/>
    <property type="evidence" value="ECO:0007669"/>
    <property type="project" value="TreeGrafter"/>
</dbReference>
<gene>
    <name evidence="4" type="primary">LOC111113790</name>
</gene>
<dbReference type="PROSITE" id="PS50119">
    <property type="entry name" value="ZF_BBOX"/>
    <property type="match status" value="1"/>
</dbReference>
<dbReference type="GeneID" id="111113790"/>
<reference evidence="4" key="1">
    <citation type="submission" date="2025-08" db="UniProtKB">
        <authorList>
            <consortium name="RefSeq"/>
        </authorList>
    </citation>
    <scope>IDENTIFICATION</scope>
    <source>
        <tissue evidence="4">Whole sample</tissue>
    </source>
</reference>
<protein>
    <submittedName>
        <fullName evidence="4">Uncharacterized protein LOC111113790</fullName>
    </submittedName>
</protein>
<evidence type="ECO:0000256" key="1">
    <source>
        <dbReference type="PROSITE-ProRule" id="PRU00024"/>
    </source>
</evidence>
<dbReference type="GO" id="GO:0043161">
    <property type="term" value="P:proteasome-mediated ubiquitin-dependent protein catabolic process"/>
    <property type="evidence" value="ECO:0007669"/>
    <property type="project" value="TreeGrafter"/>
</dbReference>
<keyword evidence="1" id="KW-0863">Zinc-finger</keyword>
<dbReference type="AlphaFoldDB" id="A0A8B8BWP1"/>
<dbReference type="Gene3D" id="3.30.160.60">
    <property type="entry name" value="Classic Zinc Finger"/>
    <property type="match status" value="1"/>
</dbReference>
<dbReference type="SUPFAM" id="SSF101898">
    <property type="entry name" value="NHL repeat"/>
    <property type="match status" value="2"/>
</dbReference>
<accession>A0A8B8BWP1</accession>
<evidence type="ECO:0000313" key="3">
    <source>
        <dbReference type="Proteomes" id="UP000694844"/>
    </source>
</evidence>
<evidence type="ECO:0000259" key="2">
    <source>
        <dbReference type="PROSITE" id="PS50119"/>
    </source>
</evidence>
<dbReference type="OrthoDB" id="6064205at2759"/>